<dbReference type="Proteomes" id="UP000054564">
    <property type="component" value="Unassembled WGS sequence"/>
</dbReference>
<reference evidence="2" key="1">
    <citation type="submission" date="2014-03" db="EMBL/GenBank/DDBJ databases">
        <title>The Genome Sequence of Puccinia striiformis f. sp. tritici PST-78.</title>
        <authorList>
            <consortium name="The Broad Institute Genome Sequencing Platform"/>
            <person name="Cuomo C."/>
            <person name="Hulbert S."/>
            <person name="Chen X."/>
            <person name="Walker B."/>
            <person name="Young S.K."/>
            <person name="Zeng Q."/>
            <person name="Gargeya S."/>
            <person name="Fitzgerald M."/>
            <person name="Haas B."/>
            <person name="Abouelleil A."/>
            <person name="Alvarado L."/>
            <person name="Arachchi H.M."/>
            <person name="Berlin A.M."/>
            <person name="Chapman S.B."/>
            <person name="Goldberg J."/>
            <person name="Griggs A."/>
            <person name="Gujja S."/>
            <person name="Hansen M."/>
            <person name="Howarth C."/>
            <person name="Imamovic A."/>
            <person name="Larimer J."/>
            <person name="McCowan C."/>
            <person name="Montmayeur A."/>
            <person name="Murphy C."/>
            <person name="Neiman D."/>
            <person name="Pearson M."/>
            <person name="Priest M."/>
            <person name="Roberts A."/>
            <person name="Saif S."/>
            <person name="Shea T."/>
            <person name="Sisk P."/>
            <person name="Sykes S."/>
            <person name="Wortman J."/>
            <person name="Nusbaum C."/>
            <person name="Birren B."/>
        </authorList>
    </citation>
    <scope>NUCLEOTIDE SEQUENCE [LARGE SCALE GENOMIC DNA]</scope>
    <source>
        <strain evidence="2">race PST-78</strain>
    </source>
</reference>
<gene>
    <name evidence="1" type="ORF">PSTG_05413</name>
</gene>
<dbReference type="AlphaFoldDB" id="A0A0L0VPW2"/>
<protein>
    <submittedName>
        <fullName evidence="1">Uncharacterized protein</fullName>
    </submittedName>
</protein>
<dbReference type="EMBL" id="AJIL01000030">
    <property type="protein sequence ID" value="KNF01314.1"/>
    <property type="molecule type" value="Genomic_DNA"/>
</dbReference>
<evidence type="ECO:0000313" key="2">
    <source>
        <dbReference type="Proteomes" id="UP000054564"/>
    </source>
</evidence>
<accession>A0A0L0VPW2</accession>
<evidence type="ECO:0000313" key="1">
    <source>
        <dbReference type="EMBL" id="KNF01314.1"/>
    </source>
</evidence>
<organism evidence="1 2">
    <name type="scientific">Puccinia striiformis f. sp. tritici PST-78</name>
    <dbReference type="NCBI Taxonomy" id="1165861"/>
    <lineage>
        <taxon>Eukaryota</taxon>
        <taxon>Fungi</taxon>
        <taxon>Dikarya</taxon>
        <taxon>Basidiomycota</taxon>
        <taxon>Pucciniomycotina</taxon>
        <taxon>Pucciniomycetes</taxon>
        <taxon>Pucciniales</taxon>
        <taxon>Pucciniaceae</taxon>
        <taxon>Puccinia</taxon>
    </lineage>
</organism>
<comment type="caution">
    <text evidence="1">The sequence shown here is derived from an EMBL/GenBank/DDBJ whole genome shotgun (WGS) entry which is preliminary data.</text>
</comment>
<sequence>MRLPRIPGWKKEPPKLRKICGSQVDDWETIKNEEESITEHKSLQQIIEEGKWSTQSFEDDVWKMDLIDVKSVDWEELRGKPSNNGEVFNQHLALGWGTNWNSE</sequence>
<keyword evidence="2" id="KW-1185">Reference proteome</keyword>
<proteinExistence type="predicted"/>
<name>A0A0L0VPW2_9BASI</name>